<dbReference type="GeneID" id="18935923"/>
<evidence type="ECO:0000256" key="7">
    <source>
        <dbReference type="ARBA" id="ARBA00022989"/>
    </source>
</evidence>
<comment type="function">
    <text evidence="10 11">Plays a role in maintaining the mitochondrial genome and in controlling the mtDNA escape. Involved in the regulation of mtDNA nucleotide structure and number. May have a dispensable role in early maturation of pre-rRNA.</text>
</comment>
<dbReference type="eggNOG" id="ENOG502QS0P">
    <property type="taxonomic scope" value="Eukaryota"/>
</dbReference>
<dbReference type="Gene3D" id="3.30.70.330">
    <property type="match status" value="1"/>
</dbReference>
<dbReference type="PANTHER" id="PTHR32198:SF2">
    <property type="entry name" value="MITOCHONDRIAL ESCAPE PROTEIN 2"/>
    <property type="match status" value="1"/>
</dbReference>
<dbReference type="OrthoDB" id="10267654at2759"/>
<dbReference type="HOGENOM" id="CLU_007861_1_0_1"/>
<accession>F4RZ76</accession>
<dbReference type="InParanoid" id="F4RZ76"/>
<evidence type="ECO:0000256" key="8">
    <source>
        <dbReference type="ARBA" id="ARBA00023128"/>
    </source>
</evidence>
<keyword evidence="5 11" id="KW-0999">Mitochondrion inner membrane</keyword>
<dbReference type="InterPro" id="IPR012677">
    <property type="entry name" value="Nucleotide-bd_a/b_plait_sf"/>
</dbReference>
<keyword evidence="6" id="KW-0809">Transit peptide</keyword>
<feature type="domain" description="Mitochondrial escape protein 2 C-terminal" evidence="14">
    <location>
        <begin position="196"/>
        <end position="633"/>
    </location>
</feature>
<evidence type="ECO:0000313" key="16">
    <source>
        <dbReference type="Proteomes" id="UP000001072"/>
    </source>
</evidence>
<dbReference type="FunCoup" id="F4RZ76">
    <property type="interactions" value="8"/>
</dbReference>
<evidence type="ECO:0000313" key="15">
    <source>
        <dbReference type="EMBL" id="EGG02361.1"/>
    </source>
</evidence>
<evidence type="ECO:0000256" key="3">
    <source>
        <dbReference type="ARBA" id="ARBA00020222"/>
    </source>
</evidence>
<evidence type="ECO:0000256" key="6">
    <source>
        <dbReference type="ARBA" id="ARBA00022946"/>
    </source>
</evidence>
<dbReference type="EMBL" id="GL883131">
    <property type="protein sequence ID" value="EGG02361.1"/>
    <property type="molecule type" value="Genomic_DNA"/>
</dbReference>
<dbReference type="Pfam" id="PF10443">
    <property type="entry name" value="RNA12"/>
    <property type="match status" value="1"/>
</dbReference>
<evidence type="ECO:0000259" key="14">
    <source>
        <dbReference type="Pfam" id="PF10443"/>
    </source>
</evidence>
<evidence type="ECO:0000256" key="12">
    <source>
        <dbReference type="SAM" id="Coils"/>
    </source>
</evidence>
<dbReference type="InterPro" id="IPR035979">
    <property type="entry name" value="RBD_domain_sf"/>
</dbReference>
<dbReference type="InterPro" id="IPR039627">
    <property type="entry name" value="Yme2_C"/>
</dbReference>
<protein>
    <recommendedName>
        <fullName evidence="3 11">Mitochondrial escape protein 2</fullName>
    </recommendedName>
</protein>
<gene>
    <name evidence="15" type="ORF">MELLADRAFT_91482</name>
</gene>
<dbReference type="GO" id="GO:0006397">
    <property type="term" value="P:mRNA processing"/>
    <property type="evidence" value="ECO:0007669"/>
    <property type="project" value="UniProtKB-UniRule"/>
</dbReference>
<evidence type="ECO:0000256" key="5">
    <source>
        <dbReference type="ARBA" id="ARBA00022792"/>
    </source>
</evidence>
<keyword evidence="8 11" id="KW-0496">Mitochondrion</keyword>
<keyword evidence="12" id="KW-0175">Coiled coil</keyword>
<dbReference type="VEuPathDB" id="FungiDB:MELLADRAFT_91482"/>
<dbReference type="Pfam" id="PF00076">
    <property type="entry name" value="RRM_1"/>
    <property type="match status" value="1"/>
</dbReference>
<evidence type="ECO:0000256" key="4">
    <source>
        <dbReference type="ARBA" id="ARBA00022692"/>
    </source>
</evidence>
<keyword evidence="9 11" id="KW-0472">Membrane</keyword>
<organism evidence="16">
    <name type="scientific">Melampsora larici-populina (strain 98AG31 / pathotype 3-4-7)</name>
    <name type="common">Poplar leaf rust fungus</name>
    <dbReference type="NCBI Taxonomy" id="747676"/>
    <lineage>
        <taxon>Eukaryota</taxon>
        <taxon>Fungi</taxon>
        <taxon>Dikarya</taxon>
        <taxon>Basidiomycota</taxon>
        <taxon>Pucciniomycotina</taxon>
        <taxon>Pucciniomycetes</taxon>
        <taxon>Pucciniales</taxon>
        <taxon>Melampsoraceae</taxon>
        <taxon>Melampsora</taxon>
    </lineage>
</organism>
<reference evidence="16" key="1">
    <citation type="journal article" date="2011" name="Proc. Natl. Acad. Sci. U.S.A.">
        <title>Obligate biotrophy features unraveled by the genomic analysis of rust fungi.</title>
        <authorList>
            <person name="Duplessis S."/>
            <person name="Cuomo C.A."/>
            <person name="Lin Y.-C."/>
            <person name="Aerts A."/>
            <person name="Tisserant E."/>
            <person name="Veneault-Fourrey C."/>
            <person name="Joly D.L."/>
            <person name="Hacquard S."/>
            <person name="Amselem J."/>
            <person name="Cantarel B.L."/>
            <person name="Chiu R."/>
            <person name="Coutinho P.M."/>
            <person name="Feau N."/>
            <person name="Field M."/>
            <person name="Frey P."/>
            <person name="Gelhaye E."/>
            <person name="Goldberg J."/>
            <person name="Grabherr M.G."/>
            <person name="Kodira C.D."/>
            <person name="Kohler A."/>
            <person name="Kuees U."/>
            <person name="Lindquist E.A."/>
            <person name="Lucas S.M."/>
            <person name="Mago R."/>
            <person name="Mauceli E."/>
            <person name="Morin E."/>
            <person name="Murat C."/>
            <person name="Pangilinan J.L."/>
            <person name="Park R."/>
            <person name="Pearson M."/>
            <person name="Quesneville H."/>
            <person name="Rouhier N."/>
            <person name="Sakthikumar S."/>
            <person name="Salamov A.A."/>
            <person name="Schmutz J."/>
            <person name="Selles B."/>
            <person name="Shapiro H."/>
            <person name="Tanguay P."/>
            <person name="Tuskan G.A."/>
            <person name="Henrissat B."/>
            <person name="Van de Peer Y."/>
            <person name="Rouze P."/>
            <person name="Ellis J.G."/>
            <person name="Dodds P.N."/>
            <person name="Schein J.E."/>
            <person name="Zhong S."/>
            <person name="Hamelin R.C."/>
            <person name="Grigoriev I.V."/>
            <person name="Szabo L.J."/>
            <person name="Martin F."/>
        </authorList>
    </citation>
    <scope>NUCLEOTIDE SEQUENCE [LARGE SCALE GENOMIC DNA]</scope>
    <source>
        <strain evidence="16">98AG31 / pathotype 3-4-7</strain>
    </source>
</reference>
<dbReference type="KEGG" id="mlr:MELLADRAFT_91482"/>
<comment type="similarity">
    <text evidence="2 11">Belongs to the YME2 family.</text>
</comment>
<keyword evidence="11" id="KW-0507">mRNA processing</keyword>
<keyword evidence="4 11" id="KW-0812">Transmembrane</keyword>
<keyword evidence="7 11" id="KW-1133">Transmembrane helix</keyword>
<dbReference type="InterPro" id="IPR018850">
    <property type="entry name" value="Mt_escape_2_C"/>
</dbReference>
<name>F4RZ76_MELLP</name>
<evidence type="ECO:0000256" key="1">
    <source>
        <dbReference type="ARBA" id="ARBA00004434"/>
    </source>
</evidence>
<evidence type="ECO:0000256" key="10">
    <source>
        <dbReference type="ARBA" id="ARBA00025276"/>
    </source>
</evidence>
<evidence type="ECO:0000256" key="11">
    <source>
        <dbReference type="RuleBase" id="RU367108"/>
    </source>
</evidence>
<dbReference type="RefSeq" id="XP_007414346.1">
    <property type="nucleotide sequence ID" value="XM_007414284.1"/>
</dbReference>
<keyword evidence="16" id="KW-1185">Reference proteome</keyword>
<dbReference type="GO" id="GO:0003723">
    <property type="term" value="F:RNA binding"/>
    <property type="evidence" value="ECO:0007669"/>
    <property type="project" value="UniProtKB-UniRule"/>
</dbReference>
<dbReference type="GO" id="GO:0005743">
    <property type="term" value="C:mitochondrial inner membrane"/>
    <property type="evidence" value="ECO:0007669"/>
    <property type="project" value="UniProtKB-SubCell"/>
</dbReference>
<comment type="subcellular location">
    <subcellularLocation>
        <location evidence="1 11">Mitochondrion inner membrane</location>
        <topology evidence="1 11">Single-pass membrane protein</topology>
    </subcellularLocation>
</comment>
<evidence type="ECO:0000256" key="2">
    <source>
        <dbReference type="ARBA" id="ARBA00010320"/>
    </source>
</evidence>
<keyword evidence="11" id="KW-0694">RNA-binding</keyword>
<feature type="coiled-coil region" evidence="12">
    <location>
        <begin position="663"/>
        <end position="690"/>
    </location>
</feature>
<evidence type="ECO:0000259" key="13">
    <source>
        <dbReference type="Pfam" id="PF00076"/>
    </source>
</evidence>
<dbReference type="AlphaFoldDB" id="F4RZ76"/>
<sequence length="693" mass="77034">MRWARREVYPVKGVPWLEDMDQFPSRTIQVEVEGTEKFTQESLWHLIRPFGRIKSIELSTAKEPSLKVARVTLESVRAATVVRNCLHGYRTQEGTSLRVSYVPSIKAHAVRSWLSSHPKIVLPVLVLLLGGVSYAFFDPIRTFFIKSHISGALDVHQYQIVNWLEKETRTRFSFFTPANEGQSEDASGASVVEVERNEALDKLRGWISGLPETFVVISGPKGSGKGALVEELIRPRKNVLVIDCEKVCKDASSERRRVANLAKEVGYFPYFTFLGSINHLIDLGSVGLIGQKAGFESSSDTEIRQLSSCVNTMQILDLVEVALAKVSEEVSKQIKTTLNTPPGDSAEVSVQEKTDFATRTAELHRGYSNVPVVVLKGFCTGQANNDDYLWDGLAEWASRLTEKKIAHVVFTSENVGVGKPLSKALSSRPMNLIHLTDANPDSALQYIARQMARPDDRAMILNPINGPCIAKLGGRLTELDKLIEKIKAGVQLEVAVEEIVMRSVMEIKKKITIDGENGDGGKWNRTQVWGLIRALDMQDELMWHATVVDLFDGDESGLYALEDANLITIVHQDLGGSVIRIGKPIYRTAIRRILEEDVAFTAYQDRIASMKKLKKAEEEIKQKIGELVELAKLFPIIGTIGSSSNWSLGSSSGKLPDEIKWKVEKTLKKLKTLQGQVDQLEKSVELAKKGLAK</sequence>
<dbReference type="SUPFAM" id="SSF54928">
    <property type="entry name" value="RNA-binding domain, RBD"/>
    <property type="match status" value="1"/>
</dbReference>
<dbReference type="PANTHER" id="PTHR32198">
    <property type="entry name" value="MITOCHONDRIAL ESCAPE PROTEIN 2"/>
    <property type="match status" value="1"/>
</dbReference>
<evidence type="ECO:0000256" key="9">
    <source>
        <dbReference type="ARBA" id="ARBA00023136"/>
    </source>
</evidence>
<dbReference type="Proteomes" id="UP000001072">
    <property type="component" value="Unassembled WGS sequence"/>
</dbReference>
<feature type="transmembrane region" description="Helical" evidence="11">
    <location>
        <begin position="120"/>
        <end position="137"/>
    </location>
</feature>
<proteinExistence type="inferred from homology"/>
<feature type="domain" description="RRM" evidence="13">
    <location>
        <begin position="36"/>
        <end position="90"/>
    </location>
</feature>
<dbReference type="InterPro" id="IPR000504">
    <property type="entry name" value="RRM_dom"/>
</dbReference>